<dbReference type="Pfam" id="PF08305">
    <property type="entry name" value="NPCBM"/>
    <property type="match status" value="1"/>
</dbReference>
<dbReference type="Gene3D" id="2.60.120.260">
    <property type="entry name" value="Galactose-binding domain-like"/>
    <property type="match status" value="1"/>
</dbReference>
<dbReference type="InterPro" id="IPR002105">
    <property type="entry name" value="Dockerin_1_rpt"/>
</dbReference>
<dbReference type="Proteomes" id="UP000593842">
    <property type="component" value="Chromosome"/>
</dbReference>
<dbReference type="Pfam" id="PF00404">
    <property type="entry name" value="Dockerin_1"/>
    <property type="match status" value="1"/>
</dbReference>
<dbReference type="EMBL" id="AP024085">
    <property type="protein sequence ID" value="BCL58565.1"/>
    <property type="molecule type" value="Genomic_DNA"/>
</dbReference>
<dbReference type="SUPFAM" id="SSF50939">
    <property type="entry name" value="Sialidases"/>
    <property type="match status" value="1"/>
</dbReference>
<reference evidence="5" key="1">
    <citation type="submission" date="2020-09" db="EMBL/GenBank/DDBJ databases">
        <title>Complete genome sequencing of Faecalibacillus intestinalis strain 14EGH31.</title>
        <authorList>
            <person name="Sakamoto M."/>
            <person name="Murakami T."/>
            <person name="Mori H."/>
        </authorList>
    </citation>
    <scope>NUCLEOTIDE SEQUENCE [LARGE SCALE GENOMIC DNA]</scope>
    <source>
        <strain evidence="5">14EGH31</strain>
    </source>
</reference>
<feature type="signal peptide" evidence="1">
    <location>
        <begin position="1"/>
        <end position="29"/>
    </location>
</feature>
<dbReference type="InterPro" id="IPR013783">
    <property type="entry name" value="Ig-like_fold"/>
</dbReference>
<evidence type="ECO:0000259" key="2">
    <source>
        <dbReference type="PROSITE" id="PS50022"/>
    </source>
</evidence>
<evidence type="ECO:0000313" key="4">
    <source>
        <dbReference type="EMBL" id="BCL58565.1"/>
    </source>
</evidence>
<dbReference type="RefSeq" id="WP_234697786.1">
    <property type="nucleotide sequence ID" value="NZ_AP024085.1"/>
</dbReference>
<dbReference type="InterPro" id="IPR008979">
    <property type="entry name" value="Galactose-bd-like_sf"/>
</dbReference>
<accession>A0A7I8E7L6</accession>
<dbReference type="InterPro" id="IPR013222">
    <property type="entry name" value="Glyco_hyd_98_carb-bd"/>
</dbReference>
<evidence type="ECO:0008006" key="6">
    <source>
        <dbReference type="Google" id="ProtNLM"/>
    </source>
</evidence>
<sequence length="1328" mass="150304">MRKKSKKAISSILVLFVLFQIVCPVSSYAIENGGQETQETTNESLVMDENTGKDEDNSAQDSSKDEENIVVMAAHQSEDYKYLSDLDYITENNWSYAGWGEIKKDKNIENGQISLLVDGTRVYFSKGMGAHASSQLTYDVSGFSGTYTRFVSKMGVDASKNGLGEVWFRISASKDGTNWDELYKSNPVTSKDNALDVDLNIKDYKYLRLYADKNGSNAVDHAVYADSRIVKENYDLSSELFDDIKKVSYYDEILSKNTVEENYNNHFDTVLKREFVNRMGYWNLQNSIKDDDTGEAKEAIKWIFNDQENLQLFIETGNVGDSLKCVSLLKELYSKHKDDLNDQTQGDVYKKMMIALAIAYSTDRNGSPLSFNMQPNSYDALKRYEIIKNLYDSGLFARKDEFSTYNMELIRMVMNDSISNDEIDWLRHYSQSRHGTDLNKALNPYNYMHYVSPNYAQDKLYDANNKETYDTKYQLSKYNIPYGLNSDGTKTSRTWMVMEAGGICWNISRLGQNLNRVYGIPTVGIYQPAHESYFTYSQNSDGKGIWSIGNNIFGWGQSSSKWYGGNGTRLLLNWNNKSFTRPHMGLKVDLGNGVKSDVGNNGGYQLLGQAALNNYEAYQKSLYYNLIANSYESGTQKEEVYNKALEVLDINLDSFEAILNLYKQKGDKVTSANWLEFAKRVISTYTYYPMAMTDLLRVINPYLNREDALEVDMLKTEALNKALNATDDEVLQSGACREIARELLGSDKVDLASFSFDGENAGKIVMNSKYDDYDFQVQYSLDGGNTWETSLEHKIVLSKKQIESITADNDIQVKISGSNQVFTIDILKGENISSKTLAMNDDEDSFVGKTEVLEYSTDNGKTWKAFDRDTRITGNQTVLARYRAHGVYLSGDSTEYNFTENNDKEKKYVYVKDISYVSSGSSQSGYAAKNMIDASPFTTWHTTWGQVAKDKTYVVSFNEVKYLSQITYDPADGVNGRIKSAKVYVSLDGKEWTLAGEKTNMANNTARKELVLDESLPAKFVKIEATETYGNHEGPNKYVSGRRFNYYEDTTKIYKDPSIEYSVTSLTNKDVVATLQLPSGFKAVGESTYTFDKNGEHTFTYKDLNNKEKTIKAKVSWIDKEVPTATVEYDITEKTEFAVKATLKDFSKENVKVLNGDENGSHTFTKNGEFTFMIQDEAGNIGYVTAKVTWITAKDTEVDDDLYVKSDDYVVKDDVIKNIDANTSLEELKSKLNTNAKQFKLIKNGQEVDIISTGTILVLDNDRSYTLVVTGDINGDSYHNELDLTLLINHLLDRTLIQNEIESMASDMNDDGEIDIVDLSIMNKKTLN</sequence>
<dbReference type="CDD" id="cd14256">
    <property type="entry name" value="Dockerin_I"/>
    <property type="match status" value="1"/>
</dbReference>
<dbReference type="GO" id="GO:0000272">
    <property type="term" value="P:polysaccharide catabolic process"/>
    <property type="evidence" value="ECO:0007669"/>
    <property type="project" value="InterPro"/>
</dbReference>
<organism evidence="4 5">
    <name type="scientific">Faecalibacillus intestinalis</name>
    <dbReference type="NCBI Taxonomy" id="1982626"/>
    <lineage>
        <taxon>Bacteria</taxon>
        <taxon>Bacillati</taxon>
        <taxon>Bacillota</taxon>
        <taxon>Erysipelotrichia</taxon>
        <taxon>Erysipelotrichales</taxon>
        <taxon>Coprobacillaceae</taxon>
        <taxon>Faecalibacillus</taxon>
    </lineage>
</organism>
<dbReference type="InterPro" id="IPR016134">
    <property type="entry name" value="Dockerin_dom"/>
</dbReference>
<evidence type="ECO:0000256" key="1">
    <source>
        <dbReference type="SAM" id="SignalP"/>
    </source>
</evidence>
<dbReference type="PROSITE" id="PS50022">
    <property type="entry name" value="FA58C_3"/>
    <property type="match status" value="1"/>
</dbReference>
<dbReference type="GeneID" id="70580715"/>
<evidence type="ECO:0000259" key="3">
    <source>
        <dbReference type="PROSITE" id="PS51766"/>
    </source>
</evidence>
<dbReference type="SUPFAM" id="SSF49785">
    <property type="entry name" value="Galactose-binding domain-like"/>
    <property type="match status" value="2"/>
</dbReference>
<dbReference type="SMART" id="SM00776">
    <property type="entry name" value="NPCBM"/>
    <property type="match status" value="1"/>
</dbReference>
<dbReference type="KEGG" id="fit:Fi14EGH31_22770"/>
<feature type="domain" description="F5/8 type C" evidence="2">
    <location>
        <begin position="897"/>
        <end position="1042"/>
    </location>
</feature>
<evidence type="ECO:0000313" key="5">
    <source>
        <dbReference type="Proteomes" id="UP000593842"/>
    </source>
</evidence>
<dbReference type="InterPro" id="IPR000421">
    <property type="entry name" value="FA58C"/>
</dbReference>
<dbReference type="GO" id="GO:0004553">
    <property type="term" value="F:hydrolase activity, hydrolyzing O-glycosyl compounds"/>
    <property type="evidence" value="ECO:0007669"/>
    <property type="project" value="InterPro"/>
</dbReference>
<dbReference type="InterPro" id="IPR038637">
    <property type="entry name" value="NPCBM_sf"/>
</dbReference>
<keyword evidence="1" id="KW-0732">Signal</keyword>
<proteinExistence type="predicted"/>
<dbReference type="Pfam" id="PF00754">
    <property type="entry name" value="F5_F8_type_C"/>
    <property type="match status" value="1"/>
</dbReference>
<feature type="domain" description="Dockerin" evidence="3">
    <location>
        <begin position="1266"/>
        <end position="1328"/>
    </location>
</feature>
<dbReference type="Gene3D" id="1.10.1330.10">
    <property type="entry name" value="Dockerin domain"/>
    <property type="match status" value="1"/>
</dbReference>
<protein>
    <recommendedName>
        <fullName evidence="6">Dockerin domain-containing protein</fullName>
    </recommendedName>
</protein>
<dbReference type="InterPro" id="IPR036439">
    <property type="entry name" value="Dockerin_dom_sf"/>
</dbReference>
<dbReference type="PROSITE" id="PS51766">
    <property type="entry name" value="DOCKERIN"/>
    <property type="match status" value="1"/>
</dbReference>
<dbReference type="SUPFAM" id="SSF63446">
    <property type="entry name" value="Type I dockerin domain"/>
    <property type="match status" value="1"/>
</dbReference>
<dbReference type="Gene3D" id="2.60.40.10">
    <property type="entry name" value="Immunoglobulins"/>
    <property type="match status" value="1"/>
</dbReference>
<gene>
    <name evidence="4" type="ORF">Fi14EGH31_22770</name>
</gene>
<dbReference type="InterPro" id="IPR036278">
    <property type="entry name" value="Sialidase_sf"/>
</dbReference>
<name>A0A7I8E7L6_9FIRM</name>
<dbReference type="Gene3D" id="2.60.120.1060">
    <property type="entry name" value="NPCBM/NEW2 domain"/>
    <property type="match status" value="1"/>
</dbReference>
<feature type="chain" id="PRO_5032965162" description="Dockerin domain-containing protein" evidence="1">
    <location>
        <begin position="30"/>
        <end position="1328"/>
    </location>
</feature>